<dbReference type="PANTHER" id="PTHR10242:SF2">
    <property type="entry name" value="N-GLYCOSYLASE_DNA LYASE"/>
    <property type="match status" value="1"/>
</dbReference>
<dbReference type="GO" id="GO:0008534">
    <property type="term" value="F:oxidized purine nucleobase lesion DNA N-glycosylase activity"/>
    <property type="evidence" value="ECO:0007669"/>
    <property type="project" value="InterPro"/>
</dbReference>
<evidence type="ECO:0000256" key="1">
    <source>
        <dbReference type="ARBA" id="ARBA00010679"/>
    </source>
</evidence>
<keyword evidence="6 11" id="KW-0456">Lyase</keyword>
<evidence type="ECO:0000313" key="11">
    <source>
        <dbReference type="EMBL" id="SEH36742.1"/>
    </source>
</evidence>
<dbReference type="CDD" id="cd00056">
    <property type="entry name" value="ENDO3c"/>
    <property type="match status" value="1"/>
</dbReference>
<dbReference type="GO" id="GO:0003684">
    <property type="term" value="F:damaged DNA binding"/>
    <property type="evidence" value="ECO:0007669"/>
    <property type="project" value="InterPro"/>
</dbReference>
<protein>
    <recommendedName>
        <fullName evidence="2">DNA-(apurinic or apyrimidinic site) lyase</fullName>
        <ecNumber evidence="2">4.2.99.18</ecNumber>
    </recommendedName>
</protein>
<evidence type="ECO:0000256" key="5">
    <source>
        <dbReference type="ARBA" id="ARBA00023204"/>
    </source>
</evidence>
<keyword evidence="7" id="KW-0511">Multifunctional enzyme</keyword>
<dbReference type="Gene3D" id="3.30.310.260">
    <property type="match status" value="1"/>
</dbReference>
<keyword evidence="5" id="KW-0234">DNA repair</keyword>
<keyword evidence="8" id="KW-0326">Glycosidase</keyword>
<dbReference type="InterPro" id="IPR003265">
    <property type="entry name" value="HhH-GPD_domain"/>
</dbReference>
<dbReference type="GO" id="GO:0006289">
    <property type="term" value="P:nucleotide-excision repair"/>
    <property type="evidence" value="ECO:0007669"/>
    <property type="project" value="InterPro"/>
</dbReference>
<dbReference type="AlphaFoldDB" id="A0A1H6HNS7"/>
<dbReference type="InterPro" id="IPR023170">
    <property type="entry name" value="HhH_base_excis_C"/>
</dbReference>
<evidence type="ECO:0000256" key="6">
    <source>
        <dbReference type="ARBA" id="ARBA00023239"/>
    </source>
</evidence>
<accession>A0A1H6HNS7</accession>
<dbReference type="Gene3D" id="1.10.340.30">
    <property type="entry name" value="Hypothetical protein, domain 2"/>
    <property type="match status" value="1"/>
</dbReference>
<dbReference type="GO" id="GO:0140078">
    <property type="term" value="F:class I DNA-(apurinic or apyrimidinic site) endonuclease activity"/>
    <property type="evidence" value="ECO:0007669"/>
    <property type="project" value="UniProtKB-EC"/>
</dbReference>
<evidence type="ECO:0000256" key="9">
    <source>
        <dbReference type="ARBA" id="ARBA00044632"/>
    </source>
</evidence>
<evidence type="ECO:0000256" key="7">
    <source>
        <dbReference type="ARBA" id="ARBA00023268"/>
    </source>
</evidence>
<name>A0A1H6HNS7_RUMFL</name>
<sequence>MDYRIQGNDIIVYEPDLDLDETLDCGQAFRWKKIPSDHICTYEGAFINDKLTVSQNDKGSFIFHNTDENDFVSKWINYFDFETDYSELKKTFSEDETLSKACKFAGGIRLLRQDSWECLISFIISQNNNIPRIKGIIDRLCENYHGRFPDCEKLSAETPDSLSYLRSGFRAKYIADAASKVANGIIDLSAISKMPIDEARSALKQIKGVGPKVAECVLLFGMYRTEAFPIDVWIKRVLAEYYPNGFPEFAKKDAGIAQQYLFHYIRSISKQSE</sequence>
<keyword evidence="4" id="KW-0378">Hydrolase</keyword>
<evidence type="ECO:0000313" key="12">
    <source>
        <dbReference type="Proteomes" id="UP000183190"/>
    </source>
</evidence>
<dbReference type="InterPro" id="IPR011257">
    <property type="entry name" value="DNA_glycosylase"/>
</dbReference>
<evidence type="ECO:0000256" key="8">
    <source>
        <dbReference type="ARBA" id="ARBA00023295"/>
    </source>
</evidence>
<evidence type="ECO:0000259" key="10">
    <source>
        <dbReference type="SMART" id="SM00478"/>
    </source>
</evidence>
<dbReference type="OrthoDB" id="9798522at2"/>
<proteinExistence type="inferred from homology"/>
<dbReference type="InterPro" id="IPR052054">
    <property type="entry name" value="Oxidative_DNA_repair_enzyme"/>
</dbReference>
<dbReference type="PANTHER" id="PTHR10242">
    <property type="entry name" value="8-OXOGUANINE DNA GLYCOSYLASE"/>
    <property type="match status" value="1"/>
</dbReference>
<dbReference type="SUPFAM" id="SSF55945">
    <property type="entry name" value="TATA-box binding protein-like"/>
    <property type="match status" value="1"/>
</dbReference>
<organism evidence="11 12">
    <name type="scientific">Ruminococcus flavefaciens</name>
    <dbReference type="NCBI Taxonomy" id="1265"/>
    <lineage>
        <taxon>Bacteria</taxon>
        <taxon>Bacillati</taxon>
        <taxon>Bacillota</taxon>
        <taxon>Clostridia</taxon>
        <taxon>Eubacteriales</taxon>
        <taxon>Oscillospiraceae</taxon>
        <taxon>Ruminococcus</taxon>
    </lineage>
</organism>
<feature type="domain" description="HhH-GPD" evidence="10">
    <location>
        <begin position="124"/>
        <end position="266"/>
    </location>
</feature>
<dbReference type="EMBL" id="FNWV01000001">
    <property type="protein sequence ID" value="SEH36742.1"/>
    <property type="molecule type" value="Genomic_DNA"/>
</dbReference>
<dbReference type="SUPFAM" id="SSF48150">
    <property type="entry name" value="DNA-glycosylase"/>
    <property type="match status" value="1"/>
</dbReference>
<dbReference type="GO" id="GO:0006284">
    <property type="term" value="P:base-excision repair"/>
    <property type="evidence" value="ECO:0007669"/>
    <property type="project" value="InterPro"/>
</dbReference>
<evidence type="ECO:0000256" key="3">
    <source>
        <dbReference type="ARBA" id="ARBA00022763"/>
    </source>
</evidence>
<evidence type="ECO:0000256" key="2">
    <source>
        <dbReference type="ARBA" id="ARBA00012720"/>
    </source>
</evidence>
<dbReference type="RefSeq" id="WP_074713904.1">
    <property type="nucleotide sequence ID" value="NZ_FNWV01000001.1"/>
</dbReference>
<comment type="catalytic activity">
    <reaction evidence="9">
        <text>2'-deoxyribonucleotide-(2'-deoxyribose 5'-phosphate)-2'-deoxyribonucleotide-DNA = a 3'-end 2'-deoxyribonucleotide-(2,3-dehydro-2,3-deoxyribose 5'-phosphate)-DNA + a 5'-end 5'-phospho-2'-deoxyribonucleoside-DNA + H(+)</text>
        <dbReference type="Rhea" id="RHEA:66592"/>
        <dbReference type="Rhea" id="RHEA-COMP:13180"/>
        <dbReference type="Rhea" id="RHEA-COMP:16897"/>
        <dbReference type="Rhea" id="RHEA-COMP:17067"/>
        <dbReference type="ChEBI" id="CHEBI:15378"/>
        <dbReference type="ChEBI" id="CHEBI:136412"/>
        <dbReference type="ChEBI" id="CHEBI:157695"/>
        <dbReference type="ChEBI" id="CHEBI:167181"/>
        <dbReference type="EC" id="4.2.99.18"/>
    </reaction>
</comment>
<evidence type="ECO:0000256" key="4">
    <source>
        <dbReference type="ARBA" id="ARBA00022801"/>
    </source>
</evidence>
<dbReference type="Proteomes" id="UP000183190">
    <property type="component" value="Unassembled WGS sequence"/>
</dbReference>
<dbReference type="Gene3D" id="1.10.1670.10">
    <property type="entry name" value="Helix-hairpin-Helix base-excision DNA repair enzymes (C-terminal)"/>
    <property type="match status" value="1"/>
</dbReference>
<keyword evidence="3" id="KW-0227">DNA damage</keyword>
<dbReference type="Pfam" id="PF00730">
    <property type="entry name" value="HhH-GPD"/>
    <property type="match status" value="1"/>
</dbReference>
<dbReference type="SMART" id="SM00478">
    <property type="entry name" value="ENDO3c"/>
    <property type="match status" value="1"/>
</dbReference>
<gene>
    <name evidence="11" type="ORF">SAMN02910265_00035</name>
</gene>
<dbReference type="EC" id="4.2.99.18" evidence="2"/>
<comment type="similarity">
    <text evidence="1">Belongs to the type-1 OGG1 family.</text>
</comment>
<reference evidence="11 12" key="1">
    <citation type="submission" date="2016-10" db="EMBL/GenBank/DDBJ databases">
        <authorList>
            <person name="de Groot N.N."/>
        </authorList>
    </citation>
    <scope>NUCLEOTIDE SEQUENCE [LARGE SCALE GENOMIC DNA]</scope>
    <source>
        <strain evidence="11 12">YAD2003</strain>
    </source>
</reference>
<dbReference type="Pfam" id="PF07934">
    <property type="entry name" value="OGG_N"/>
    <property type="match status" value="1"/>
</dbReference>
<dbReference type="InterPro" id="IPR012904">
    <property type="entry name" value="OGG_N"/>
</dbReference>